<name>A0A4R6DM96_9MICO</name>
<dbReference type="AlphaFoldDB" id="A0A4R6DM96"/>
<organism evidence="1 2">
    <name type="scientific">Curtobacterium flaccumfaciens</name>
    <dbReference type="NCBI Taxonomy" id="2035"/>
    <lineage>
        <taxon>Bacteria</taxon>
        <taxon>Bacillati</taxon>
        <taxon>Actinomycetota</taxon>
        <taxon>Actinomycetes</taxon>
        <taxon>Micrococcales</taxon>
        <taxon>Microbacteriaceae</taxon>
        <taxon>Curtobacterium</taxon>
    </lineage>
</organism>
<evidence type="ECO:0000313" key="1">
    <source>
        <dbReference type="EMBL" id="TDN46001.1"/>
    </source>
</evidence>
<sequence>MSVCTGPAFINAVSTVEKSTPCMKKIIGDFPFAFTAQEDLAIQGTLNDGLTLEKGRTLFLYGHLRGSLVIKTGARLVLAGTLGAFVDHNDGTLSVAGEIATPIETIPGIVNIAAGTAVTIDTVSQIVSTEGYLNPVAGVTDISLSRTSTLSWSPQDTTFSPTTSHDFVDLSTTFWPPAETPNTPA</sequence>
<gene>
    <name evidence="1" type="ORF">EDF64_102419</name>
</gene>
<evidence type="ECO:0000313" key="2">
    <source>
        <dbReference type="Proteomes" id="UP000295764"/>
    </source>
</evidence>
<reference evidence="1 2" key="1">
    <citation type="submission" date="2019-03" db="EMBL/GenBank/DDBJ databases">
        <title>Genomic analyses of the natural microbiome of Caenorhabditis elegans.</title>
        <authorList>
            <person name="Samuel B."/>
        </authorList>
    </citation>
    <scope>NUCLEOTIDE SEQUENCE [LARGE SCALE GENOMIC DNA]</scope>
    <source>
        <strain evidence="1 2">JUb65</strain>
    </source>
</reference>
<dbReference type="EMBL" id="SNVW01000002">
    <property type="protein sequence ID" value="TDN46001.1"/>
    <property type="molecule type" value="Genomic_DNA"/>
</dbReference>
<protein>
    <submittedName>
        <fullName evidence="1">Uncharacterized protein</fullName>
    </submittedName>
</protein>
<comment type="caution">
    <text evidence="1">The sequence shown here is derived from an EMBL/GenBank/DDBJ whole genome shotgun (WGS) entry which is preliminary data.</text>
</comment>
<accession>A0A4R6DM96</accession>
<dbReference type="Proteomes" id="UP000295764">
    <property type="component" value="Unassembled WGS sequence"/>
</dbReference>
<proteinExistence type="predicted"/>